<proteinExistence type="predicted"/>
<dbReference type="AlphaFoldDB" id="A0AAV2DJT0"/>
<gene>
    <name evidence="1" type="ORF">LTRI10_LOCUS15748</name>
</gene>
<reference evidence="1 2" key="1">
    <citation type="submission" date="2024-04" db="EMBL/GenBank/DDBJ databases">
        <authorList>
            <person name="Fracassetti M."/>
        </authorList>
    </citation>
    <scope>NUCLEOTIDE SEQUENCE [LARGE SCALE GENOMIC DNA]</scope>
</reference>
<dbReference type="Proteomes" id="UP001497516">
    <property type="component" value="Chromosome 3"/>
</dbReference>
<protein>
    <submittedName>
        <fullName evidence="1">Uncharacterized protein</fullName>
    </submittedName>
</protein>
<accession>A0AAV2DJT0</accession>
<keyword evidence="2" id="KW-1185">Reference proteome</keyword>
<name>A0AAV2DJT0_9ROSI</name>
<evidence type="ECO:0000313" key="1">
    <source>
        <dbReference type="EMBL" id="CAL1373840.1"/>
    </source>
</evidence>
<organism evidence="1 2">
    <name type="scientific">Linum trigynum</name>
    <dbReference type="NCBI Taxonomy" id="586398"/>
    <lineage>
        <taxon>Eukaryota</taxon>
        <taxon>Viridiplantae</taxon>
        <taxon>Streptophyta</taxon>
        <taxon>Embryophyta</taxon>
        <taxon>Tracheophyta</taxon>
        <taxon>Spermatophyta</taxon>
        <taxon>Magnoliopsida</taxon>
        <taxon>eudicotyledons</taxon>
        <taxon>Gunneridae</taxon>
        <taxon>Pentapetalae</taxon>
        <taxon>rosids</taxon>
        <taxon>fabids</taxon>
        <taxon>Malpighiales</taxon>
        <taxon>Linaceae</taxon>
        <taxon>Linum</taxon>
    </lineage>
</organism>
<evidence type="ECO:0000313" key="2">
    <source>
        <dbReference type="Proteomes" id="UP001497516"/>
    </source>
</evidence>
<sequence length="90" mass="9781">MKAGGKSATPDNKGTQTHVELMTAKPETPTPKFRVPYASTFPDSLGTSRSAIPSPVSIHLYAVNLISALYSQSYKISVIRNQIRNMQAES</sequence>
<dbReference type="EMBL" id="OZ034816">
    <property type="protein sequence ID" value="CAL1373840.1"/>
    <property type="molecule type" value="Genomic_DNA"/>
</dbReference>